<name>A0A9P7VXY5_9AGAR</name>
<keyword evidence="3" id="KW-1185">Reference proteome</keyword>
<sequence>MAGQYPPPDASATGHANINGALSGYRHGMVQLPSGPHLPVGYVNGDSMRNQPMPHLHPYYQQSEMGPDRHHQLYAPQQQTRYTAYAIAQTRSLPNLPHHTTFPPTEYNDAQRYQQQPGNTLPAGTFPDQGGLAFPPSQRHEPHHIPPNALPMQHHPPFQGQVPSHQRAGSIYQYPDTRPRQMHDASMPHQPYPQAYQVHGPPQPLRRHHTSAPLQPHPQQVQPMLPVPPDMPGPSQPPKSVQASRKNKRRASGSQGSARRKPKIETVPLPSSPYFPMKRRRGRPTRAETEARKKALAASIPSEAASAPSPPKEPSTSQAPQQSFNPPPPTRGIWPIPFSVSDMPKFY</sequence>
<dbReference type="RefSeq" id="XP_043041759.1">
    <property type="nucleotide sequence ID" value="XM_043182183.1"/>
</dbReference>
<evidence type="ECO:0000313" key="3">
    <source>
        <dbReference type="Proteomes" id="UP000812287"/>
    </source>
</evidence>
<gene>
    <name evidence="2" type="ORF">BT62DRAFT_762215</name>
</gene>
<protein>
    <submittedName>
        <fullName evidence="2">Uncharacterized protein</fullName>
    </submittedName>
</protein>
<dbReference type="GeneID" id="66104479"/>
<feature type="compositionally biased region" description="Low complexity" evidence="1">
    <location>
        <begin position="297"/>
        <end position="307"/>
    </location>
</feature>
<organism evidence="2 3">
    <name type="scientific">Guyanagaster necrorhizus</name>
    <dbReference type="NCBI Taxonomy" id="856835"/>
    <lineage>
        <taxon>Eukaryota</taxon>
        <taxon>Fungi</taxon>
        <taxon>Dikarya</taxon>
        <taxon>Basidiomycota</taxon>
        <taxon>Agaricomycotina</taxon>
        <taxon>Agaricomycetes</taxon>
        <taxon>Agaricomycetidae</taxon>
        <taxon>Agaricales</taxon>
        <taxon>Marasmiineae</taxon>
        <taxon>Physalacriaceae</taxon>
        <taxon>Guyanagaster</taxon>
    </lineage>
</organism>
<dbReference type="EMBL" id="MU250530">
    <property type="protein sequence ID" value="KAG7448259.1"/>
    <property type="molecule type" value="Genomic_DNA"/>
</dbReference>
<feature type="region of interest" description="Disordered" evidence="1">
    <location>
        <begin position="132"/>
        <end position="347"/>
    </location>
</feature>
<feature type="compositionally biased region" description="Pro residues" evidence="1">
    <location>
        <begin position="225"/>
        <end position="237"/>
    </location>
</feature>
<comment type="caution">
    <text evidence="2">The sequence shown here is derived from an EMBL/GenBank/DDBJ whole genome shotgun (WGS) entry which is preliminary data.</text>
</comment>
<dbReference type="OrthoDB" id="3026668at2759"/>
<evidence type="ECO:0000313" key="2">
    <source>
        <dbReference type="EMBL" id="KAG7448259.1"/>
    </source>
</evidence>
<evidence type="ECO:0000256" key="1">
    <source>
        <dbReference type="SAM" id="MobiDB-lite"/>
    </source>
</evidence>
<dbReference type="Proteomes" id="UP000812287">
    <property type="component" value="Unassembled WGS sequence"/>
</dbReference>
<dbReference type="AlphaFoldDB" id="A0A9P7VXY5"/>
<reference evidence="2" key="1">
    <citation type="submission" date="2020-11" db="EMBL/GenBank/DDBJ databases">
        <title>Adaptations for nitrogen fixation in a non-lichenized fungal sporocarp promotes dispersal by wood-feeding termites.</title>
        <authorList>
            <consortium name="DOE Joint Genome Institute"/>
            <person name="Koch R.A."/>
            <person name="Yoon G."/>
            <person name="Arayal U."/>
            <person name="Lail K."/>
            <person name="Amirebrahimi M."/>
            <person name="Labutti K."/>
            <person name="Lipzen A."/>
            <person name="Riley R."/>
            <person name="Barry K."/>
            <person name="Henrissat B."/>
            <person name="Grigoriev I.V."/>
            <person name="Herr J.R."/>
            <person name="Aime M.C."/>
        </authorList>
    </citation>
    <scope>NUCLEOTIDE SEQUENCE</scope>
    <source>
        <strain evidence="2">MCA 3950</strain>
    </source>
</reference>
<feature type="compositionally biased region" description="Low complexity" evidence="1">
    <location>
        <begin position="213"/>
        <end position="224"/>
    </location>
</feature>
<proteinExistence type="predicted"/>
<accession>A0A9P7VXY5</accession>